<evidence type="ECO:0000256" key="1">
    <source>
        <dbReference type="SAM" id="MobiDB-lite"/>
    </source>
</evidence>
<name>A0A4R5D0E4_9FLAO</name>
<keyword evidence="3" id="KW-1185">Reference proteome</keyword>
<dbReference type="Proteomes" id="UP000294597">
    <property type="component" value="Unassembled WGS sequence"/>
</dbReference>
<feature type="region of interest" description="Disordered" evidence="1">
    <location>
        <begin position="41"/>
        <end position="81"/>
    </location>
</feature>
<organism evidence="2 3">
    <name type="scientific">Flavobacterium hiemivividum</name>
    <dbReference type="NCBI Taxonomy" id="2541734"/>
    <lineage>
        <taxon>Bacteria</taxon>
        <taxon>Pseudomonadati</taxon>
        <taxon>Bacteroidota</taxon>
        <taxon>Flavobacteriia</taxon>
        <taxon>Flavobacteriales</taxon>
        <taxon>Flavobacteriaceae</taxon>
        <taxon>Flavobacterium</taxon>
    </lineage>
</organism>
<evidence type="ECO:0000313" key="3">
    <source>
        <dbReference type="Proteomes" id="UP000294597"/>
    </source>
</evidence>
<sequence length="81" mass="8378">MGYSNNAPNTYDLNTYNCTDFAIVIGNLAGLNLSDSYGSWPGGGGSNPGQLGQNIRTMSLPTNARRQTTGANSASNTGTCN</sequence>
<reference evidence="2 3" key="1">
    <citation type="submission" date="2019-03" db="EMBL/GenBank/DDBJ databases">
        <title>Flavobacterium TSA-D2 sp. nov., isolated from arctic soil.</title>
        <authorList>
            <person name="Chaudhary D.K."/>
        </authorList>
    </citation>
    <scope>NUCLEOTIDE SEQUENCE [LARGE SCALE GENOMIC DNA]</scope>
    <source>
        <strain evidence="2 3">TSA-D2</strain>
    </source>
</reference>
<accession>A0A4R5D0E4</accession>
<dbReference type="RefSeq" id="WP_132109160.1">
    <property type="nucleotide sequence ID" value="NZ_SMFO01000001.1"/>
</dbReference>
<dbReference type="EMBL" id="SMFO01000001">
    <property type="protein sequence ID" value="TDE06659.1"/>
    <property type="molecule type" value="Genomic_DNA"/>
</dbReference>
<comment type="caution">
    <text evidence="2">The sequence shown here is derived from an EMBL/GenBank/DDBJ whole genome shotgun (WGS) entry which is preliminary data.</text>
</comment>
<dbReference type="AlphaFoldDB" id="A0A4R5D0E4"/>
<gene>
    <name evidence="2" type="ORF">E0F98_03325</name>
</gene>
<proteinExistence type="predicted"/>
<evidence type="ECO:0000313" key="2">
    <source>
        <dbReference type="EMBL" id="TDE06659.1"/>
    </source>
</evidence>
<feature type="compositionally biased region" description="Polar residues" evidence="1">
    <location>
        <begin position="55"/>
        <end position="81"/>
    </location>
</feature>
<protein>
    <submittedName>
        <fullName evidence="2">Uncharacterized protein</fullName>
    </submittedName>
</protein>